<keyword evidence="14" id="KW-1185">Reference proteome</keyword>
<keyword evidence="4 11" id="KW-0662">Pyridine nucleotide biosynthesis</keyword>
<proteinExistence type="inferred from homology"/>
<dbReference type="GO" id="GO:0009435">
    <property type="term" value="P:NAD+ biosynthetic process"/>
    <property type="evidence" value="ECO:0007669"/>
    <property type="project" value="UniProtKB-UniRule"/>
</dbReference>
<evidence type="ECO:0000256" key="9">
    <source>
        <dbReference type="ARBA" id="ARBA00023027"/>
    </source>
</evidence>
<evidence type="ECO:0000259" key="12">
    <source>
        <dbReference type="Pfam" id="PF01467"/>
    </source>
</evidence>
<dbReference type="Pfam" id="PF01467">
    <property type="entry name" value="CTP_transf_like"/>
    <property type="match status" value="1"/>
</dbReference>
<evidence type="ECO:0000256" key="4">
    <source>
        <dbReference type="ARBA" id="ARBA00022642"/>
    </source>
</evidence>
<dbReference type="CDD" id="cd02165">
    <property type="entry name" value="NMNAT"/>
    <property type="match status" value="1"/>
</dbReference>
<dbReference type="InterPro" id="IPR004821">
    <property type="entry name" value="Cyt_trans-like"/>
</dbReference>
<dbReference type="InterPro" id="IPR005248">
    <property type="entry name" value="NadD/NMNAT"/>
</dbReference>
<evidence type="ECO:0000256" key="3">
    <source>
        <dbReference type="ARBA" id="ARBA00009014"/>
    </source>
</evidence>
<evidence type="ECO:0000256" key="2">
    <source>
        <dbReference type="ARBA" id="ARBA00005019"/>
    </source>
</evidence>
<reference evidence="13 14" key="1">
    <citation type="submission" date="2016-02" db="EMBL/GenBank/DDBJ databases">
        <authorList>
            <person name="Wen L."/>
            <person name="He K."/>
            <person name="Yang H."/>
        </authorList>
    </citation>
    <scope>NUCLEOTIDE SEQUENCE [LARGE SCALE GENOMIC DNA]</scope>
    <source>
        <strain evidence="13 14">TSA40</strain>
    </source>
</reference>
<dbReference type="EMBL" id="LSTO01000001">
    <property type="protein sequence ID" value="OWW21538.1"/>
    <property type="molecule type" value="Genomic_DNA"/>
</dbReference>
<accession>A0A254TP93</accession>
<sequence length="220" mass="24097">MGVTASPRRCVAVLGGSFDPVHNGHVALAGYFAKLLVPDELRVIPAGQPWQKQGLQTPPEHRVGMARKAFGALAVPVVIDEQEIRRGGATYTIDTLRALRQDLGPDVSLAFLMGADQLQKLQTWKEWQGLFDYAHLCAASRPGYGIQDMTPEVAREFTRRAATPEQIRSTPKGLTYIATNLAINISATQIRTTLEQGGDVASLIPAGVLDYIQQHHLYRN</sequence>
<name>A0A254TP93_9BURK</name>
<dbReference type="UniPathway" id="UPA00253">
    <property type="reaction ID" value="UER00332"/>
</dbReference>
<dbReference type="OrthoDB" id="5295945at2"/>
<keyword evidence="6 11" id="KW-0548">Nucleotidyltransferase</keyword>
<comment type="catalytic activity">
    <reaction evidence="10 11">
        <text>nicotinate beta-D-ribonucleotide + ATP + H(+) = deamido-NAD(+) + diphosphate</text>
        <dbReference type="Rhea" id="RHEA:22860"/>
        <dbReference type="ChEBI" id="CHEBI:15378"/>
        <dbReference type="ChEBI" id="CHEBI:30616"/>
        <dbReference type="ChEBI" id="CHEBI:33019"/>
        <dbReference type="ChEBI" id="CHEBI:57502"/>
        <dbReference type="ChEBI" id="CHEBI:58437"/>
        <dbReference type="EC" id="2.7.7.18"/>
    </reaction>
</comment>
<evidence type="ECO:0000256" key="6">
    <source>
        <dbReference type="ARBA" id="ARBA00022695"/>
    </source>
</evidence>
<dbReference type="NCBIfam" id="TIGR00125">
    <property type="entry name" value="cyt_tran_rel"/>
    <property type="match status" value="1"/>
</dbReference>
<feature type="domain" description="Cytidyltransferase-like" evidence="12">
    <location>
        <begin position="13"/>
        <end position="192"/>
    </location>
</feature>
<evidence type="ECO:0000256" key="11">
    <source>
        <dbReference type="HAMAP-Rule" id="MF_00244"/>
    </source>
</evidence>
<evidence type="ECO:0000256" key="1">
    <source>
        <dbReference type="ARBA" id="ARBA00002324"/>
    </source>
</evidence>
<protein>
    <recommendedName>
        <fullName evidence="11">Probable nicotinate-nucleotide adenylyltransferase</fullName>
        <ecNumber evidence="11">2.7.7.18</ecNumber>
    </recommendedName>
    <alternativeName>
        <fullName evidence="11">Deamido-NAD(+) diphosphorylase</fullName>
    </alternativeName>
    <alternativeName>
        <fullName evidence="11">Deamido-NAD(+) pyrophosphorylase</fullName>
    </alternativeName>
    <alternativeName>
        <fullName evidence="11">Nicotinate mononucleotide adenylyltransferase</fullName>
        <shortName evidence="11">NaMN adenylyltransferase</shortName>
    </alternativeName>
</protein>
<evidence type="ECO:0000256" key="5">
    <source>
        <dbReference type="ARBA" id="ARBA00022679"/>
    </source>
</evidence>
<keyword evidence="5 11" id="KW-0808">Transferase</keyword>
<dbReference type="GO" id="GO:0005524">
    <property type="term" value="F:ATP binding"/>
    <property type="evidence" value="ECO:0007669"/>
    <property type="project" value="UniProtKB-KW"/>
</dbReference>
<dbReference type="SUPFAM" id="SSF52374">
    <property type="entry name" value="Nucleotidylyl transferase"/>
    <property type="match status" value="1"/>
</dbReference>
<dbReference type="PANTHER" id="PTHR39321:SF3">
    <property type="entry name" value="PHOSPHOPANTETHEINE ADENYLYLTRANSFERASE"/>
    <property type="match status" value="1"/>
</dbReference>
<dbReference type="Proteomes" id="UP000197535">
    <property type="component" value="Unassembled WGS sequence"/>
</dbReference>
<evidence type="ECO:0000256" key="10">
    <source>
        <dbReference type="ARBA" id="ARBA00048721"/>
    </source>
</evidence>
<dbReference type="PANTHER" id="PTHR39321">
    <property type="entry name" value="NICOTINATE-NUCLEOTIDE ADENYLYLTRANSFERASE-RELATED"/>
    <property type="match status" value="1"/>
</dbReference>
<evidence type="ECO:0000256" key="8">
    <source>
        <dbReference type="ARBA" id="ARBA00022840"/>
    </source>
</evidence>
<keyword evidence="8 11" id="KW-0067">ATP-binding</keyword>
<comment type="pathway">
    <text evidence="2 11">Cofactor biosynthesis; NAD(+) biosynthesis; deamido-NAD(+) from nicotinate D-ribonucleotide: step 1/1.</text>
</comment>
<comment type="function">
    <text evidence="1 11">Catalyzes the reversible adenylation of nicotinate mononucleotide (NaMN) to nicotinic acid adenine dinucleotide (NaAD).</text>
</comment>
<dbReference type="NCBIfam" id="NF000840">
    <property type="entry name" value="PRK00071.1-3"/>
    <property type="match status" value="1"/>
</dbReference>
<dbReference type="EC" id="2.7.7.18" evidence="11"/>
<gene>
    <name evidence="11" type="primary">nadD</name>
    <name evidence="13" type="ORF">AYR66_20650</name>
</gene>
<keyword evidence="9 11" id="KW-0520">NAD</keyword>
<evidence type="ECO:0000256" key="7">
    <source>
        <dbReference type="ARBA" id="ARBA00022741"/>
    </source>
</evidence>
<organism evidence="13 14">
    <name type="scientific">Noviherbaspirillum denitrificans</name>
    <dbReference type="NCBI Taxonomy" id="1968433"/>
    <lineage>
        <taxon>Bacteria</taxon>
        <taxon>Pseudomonadati</taxon>
        <taxon>Pseudomonadota</taxon>
        <taxon>Betaproteobacteria</taxon>
        <taxon>Burkholderiales</taxon>
        <taxon>Oxalobacteraceae</taxon>
        <taxon>Noviherbaspirillum</taxon>
    </lineage>
</organism>
<comment type="similarity">
    <text evidence="3 11">Belongs to the NadD family.</text>
</comment>
<dbReference type="NCBIfam" id="TIGR00482">
    <property type="entry name" value="nicotinate (nicotinamide) nucleotide adenylyltransferase"/>
    <property type="match status" value="1"/>
</dbReference>
<comment type="caution">
    <text evidence="13">The sequence shown here is derived from an EMBL/GenBank/DDBJ whole genome shotgun (WGS) entry which is preliminary data.</text>
</comment>
<dbReference type="HAMAP" id="MF_00244">
    <property type="entry name" value="NaMN_adenylyltr"/>
    <property type="match status" value="1"/>
</dbReference>
<dbReference type="InterPro" id="IPR014729">
    <property type="entry name" value="Rossmann-like_a/b/a_fold"/>
</dbReference>
<keyword evidence="7 11" id="KW-0547">Nucleotide-binding</keyword>
<dbReference type="Gene3D" id="3.40.50.620">
    <property type="entry name" value="HUPs"/>
    <property type="match status" value="1"/>
</dbReference>
<dbReference type="RefSeq" id="WP_088708390.1">
    <property type="nucleotide sequence ID" value="NZ_LSTO01000001.1"/>
</dbReference>
<dbReference type="GO" id="GO:0004515">
    <property type="term" value="F:nicotinate-nucleotide adenylyltransferase activity"/>
    <property type="evidence" value="ECO:0007669"/>
    <property type="project" value="UniProtKB-UniRule"/>
</dbReference>
<dbReference type="NCBIfam" id="NF005410">
    <property type="entry name" value="PRK06973.1"/>
    <property type="match status" value="1"/>
</dbReference>
<evidence type="ECO:0000313" key="14">
    <source>
        <dbReference type="Proteomes" id="UP000197535"/>
    </source>
</evidence>
<dbReference type="AlphaFoldDB" id="A0A254TP93"/>
<evidence type="ECO:0000313" key="13">
    <source>
        <dbReference type="EMBL" id="OWW21538.1"/>
    </source>
</evidence>